<keyword evidence="1" id="KW-0175">Coiled coil</keyword>
<keyword evidence="3" id="KW-1185">Reference proteome</keyword>
<evidence type="ECO:0000313" key="3">
    <source>
        <dbReference type="Proteomes" id="UP000199544"/>
    </source>
</evidence>
<protein>
    <submittedName>
        <fullName evidence="2">Uncharacterized protein</fullName>
    </submittedName>
</protein>
<dbReference type="STRING" id="459525.SAMN04488137_4529"/>
<proteinExistence type="predicted"/>
<name>A0A1H0BKD2_9BACL</name>
<feature type="coiled-coil region" evidence="1">
    <location>
        <begin position="52"/>
        <end position="138"/>
    </location>
</feature>
<reference evidence="3" key="1">
    <citation type="submission" date="2016-10" db="EMBL/GenBank/DDBJ databases">
        <authorList>
            <person name="Varghese N."/>
            <person name="Submissions S."/>
        </authorList>
    </citation>
    <scope>NUCLEOTIDE SEQUENCE [LARGE SCALE GENOMIC DNA]</scope>
    <source>
        <strain evidence="3">CGMCC 1.6854</strain>
    </source>
</reference>
<evidence type="ECO:0000256" key="1">
    <source>
        <dbReference type="SAM" id="Coils"/>
    </source>
</evidence>
<evidence type="ECO:0000313" key="2">
    <source>
        <dbReference type="EMBL" id="SDN46005.1"/>
    </source>
</evidence>
<accession>A0A1H0BKD2</accession>
<dbReference type="Proteomes" id="UP000199544">
    <property type="component" value="Unassembled WGS sequence"/>
</dbReference>
<dbReference type="AlphaFoldDB" id="A0A1H0BKD2"/>
<gene>
    <name evidence="2" type="ORF">SAMN04488137_4529</name>
</gene>
<sequence length="222" mass="24676">MIGLIVGLLLLLIVNLSFGKNSFGIKRSALMICLISVFLGTGCSADKTAILNKQLDKQISTNQKLLDKLNKAETENDTLSEKINSLDDEEKEFQSQNEKLAAKVESLEKENKILSGKNQTLTKENDSLKIAKAKIENELNYMAKESTDYQDETTDSALEDNESVSDDEVIGTDFDDSCGIKGSENGIYHVPGSTYYDRTTHVVQWFCSVEEAEEAGYRAPKR</sequence>
<dbReference type="EMBL" id="FNHW01000005">
    <property type="protein sequence ID" value="SDN46005.1"/>
    <property type="molecule type" value="Genomic_DNA"/>
</dbReference>
<dbReference type="OrthoDB" id="4376109at2"/>
<organism evidence="2 3">
    <name type="scientific">Fictibacillus solisalsi</name>
    <dbReference type="NCBI Taxonomy" id="459525"/>
    <lineage>
        <taxon>Bacteria</taxon>
        <taxon>Bacillati</taxon>
        <taxon>Bacillota</taxon>
        <taxon>Bacilli</taxon>
        <taxon>Bacillales</taxon>
        <taxon>Fictibacillaceae</taxon>
        <taxon>Fictibacillus</taxon>
    </lineage>
</organism>